<gene>
    <name evidence="2" type="ORF">GCM10010383_72930</name>
</gene>
<evidence type="ECO:0000313" key="3">
    <source>
        <dbReference type="Proteomes" id="UP000617743"/>
    </source>
</evidence>
<sequence length="64" mass="7166">MAQAGEHQFRTLAEQDGEREATWRARALNAEDALKAAHTEILAQRTPIGEPDRRTPRLDTRLAG</sequence>
<evidence type="ECO:0000256" key="1">
    <source>
        <dbReference type="SAM" id="MobiDB-lite"/>
    </source>
</evidence>
<name>A0ABQ2XSG6_9ACTN</name>
<feature type="region of interest" description="Disordered" evidence="1">
    <location>
        <begin position="41"/>
        <end position="64"/>
    </location>
</feature>
<feature type="compositionally biased region" description="Basic and acidic residues" evidence="1">
    <location>
        <begin position="50"/>
        <end position="64"/>
    </location>
</feature>
<comment type="caution">
    <text evidence="2">The sequence shown here is derived from an EMBL/GenBank/DDBJ whole genome shotgun (WGS) entry which is preliminary data.</text>
</comment>
<dbReference type="Proteomes" id="UP000617743">
    <property type="component" value="Unassembled WGS sequence"/>
</dbReference>
<accession>A0ABQ2XSG6</accession>
<keyword evidence="3" id="KW-1185">Reference proteome</keyword>
<dbReference type="EMBL" id="BMWC01000017">
    <property type="protein sequence ID" value="GGX32060.1"/>
    <property type="molecule type" value="Genomic_DNA"/>
</dbReference>
<proteinExistence type="predicted"/>
<protein>
    <submittedName>
        <fullName evidence="2">Uncharacterized protein</fullName>
    </submittedName>
</protein>
<reference evidence="3" key="1">
    <citation type="journal article" date="2019" name="Int. J. Syst. Evol. Microbiol.">
        <title>The Global Catalogue of Microorganisms (GCM) 10K type strain sequencing project: providing services to taxonomists for standard genome sequencing and annotation.</title>
        <authorList>
            <consortium name="The Broad Institute Genomics Platform"/>
            <consortium name="The Broad Institute Genome Sequencing Center for Infectious Disease"/>
            <person name="Wu L."/>
            <person name="Ma J."/>
        </authorList>
    </citation>
    <scope>NUCLEOTIDE SEQUENCE [LARGE SCALE GENOMIC DNA]</scope>
    <source>
        <strain evidence="3">JCM 4866</strain>
    </source>
</reference>
<evidence type="ECO:0000313" key="2">
    <source>
        <dbReference type="EMBL" id="GGX32060.1"/>
    </source>
</evidence>
<organism evidence="2 3">
    <name type="scientific">Streptomyces lomondensis</name>
    <dbReference type="NCBI Taxonomy" id="68229"/>
    <lineage>
        <taxon>Bacteria</taxon>
        <taxon>Bacillati</taxon>
        <taxon>Actinomycetota</taxon>
        <taxon>Actinomycetes</taxon>
        <taxon>Kitasatosporales</taxon>
        <taxon>Streptomycetaceae</taxon>
        <taxon>Streptomyces</taxon>
    </lineage>
</organism>